<gene>
    <name evidence="9" type="ORF">N4261_09520</name>
</gene>
<keyword evidence="10" id="KW-1185">Reference proteome</keyword>
<dbReference type="Pfam" id="PF13567">
    <property type="entry name" value="DUF4131"/>
    <property type="match status" value="1"/>
</dbReference>
<dbReference type="InterPro" id="IPR004477">
    <property type="entry name" value="ComEC_N"/>
</dbReference>
<evidence type="ECO:0000256" key="4">
    <source>
        <dbReference type="ARBA" id="ARBA00022989"/>
    </source>
</evidence>
<feature type="domain" description="Metallo-beta-lactamase" evidence="8">
    <location>
        <begin position="531"/>
        <end position="708"/>
    </location>
</feature>
<dbReference type="Gene3D" id="3.60.15.10">
    <property type="entry name" value="Ribonuclease Z/Hydroxyacylglutathione hydrolase-like"/>
    <property type="match status" value="1"/>
</dbReference>
<feature type="transmembrane region" description="Helical" evidence="7">
    <location>
        <begin position="16"/>
        <end position="38"/>
    </location>
</feature>
<evidence type="ECO:0000256" key="1">
    <source>
        <dbReference type="ARBA" id="ARBA00004651"/>
    </source>
</evidence>
<evidence type="ECO:0000256" key="6">
    <source>
        <dbReference type="SAM" id="MobiDB-lite"/>
    </source>
</evidence>
<dbReference type="NCBIfam" id="TIGR00360">
    <property type="entry name" value="ComEC_N-term"/>
    <property type="match status" value="1"/>
</dbReference>
<comment type="subcellular location">
    <subcellularLocation>
        <location evidence="1">Cell membrane</location>
        <topology evidence="1">Multi-pass membrane protein</topology>
    </subcellularLocation>
</comment>
<protein>
    <submittedName>
        <fullName evidence="9">DNA internalization-related competence protein ComEC/Rec2</fullName>
    </submittedName>
</protein>
<dbReference type="InterPro" id="IPR052159">
    <property type="entry name" value="Competence_DNA_uptake"/>
</dbReference>
<keyword evidence="2" id="KW-1003">Cell membrane</keyword>
<dbReference type="Proteomes" id="UP001064933">
    <property type="component" value="Chromosome"/>
</dbReference>
<evidence type="ECO:0000256" key="5">
    <source>
        <dbReference type="ARBA" id="ARBA00023136"/>
    </source>
</evidence>
<evidence type="ECO:0000256" key="7">
    <source>
        <dbReference type="SAM" id="Phobius"/>
    </source>
</evidence>
<feature type="transmembrane region" description="Helical" evidence="7">
    <location>
        <begin position="334"/>
        <end position="352"/>
    </location>
</feature>
<dbReference type="InterPro" id="IPR004797">
    <property type="entry name" value="Competence_ComEC/Rec2"/>
</dbReference>
<evidence type="ECO:0000313" key="9">
    <source>
        <dbReference type="EMBL" id="UXH80095.1"/>
    </source>
</evidence>
<keyword evidence="4 7" id="KW-1133">Transmembrane helix</keyword>
<name>A0ABY6B4H1_9BURK</name>
<reference evidence="9" key="1">
    <citation type="submission" date="2022-10" db="EMBL/GenBank/DDBJ databases">
        <title>Characterization and whole genome sequencing of a new Roseateles species, isolated from fresh water.</title>
        <authorList>
            <person name="Guliayeva D.Y."/>
            <person name="Akhremchuk A.E."/>
            <person name="Sikolenko M.A."/>
            <person name="Valentovich L.N."/>
            <person name="Sidarenka A.V."/>
        </authorList>
    </citation>
    <scope>NUCLEOTIDE SEQUENCE</scope>
    <source>
        <strain evidence="9">BIM B-1768</strain>
    </source>
</reference>
<dbReference type="Pfam" id="PF03772">
    <property type="entry name" value="Competence"/>
    <property type="match status" value="1"/>
</dbReference>
<feature type="region of interest" description="Disordered" evidence="6">
    <location>
        <begin position="684"/>
        <end position="719"/>
    </location>
</feature>
<dbReference type="InterPro" id="IPR001279">
    <property type="entry name" value="Metallo-B-lactamas"/>
</dbReference>
<evidence type="ECO:0000313" key="10">
    <source>
        <dbReference type="Proteomes" id="UP001064933"/>
    </source>
</evidence>
<sequence>MGVVQTWARLPSEAEWVGLIGMVIVAAVGCVVLSTSAFRRARLRSQRPCPWPWPWPVRWLAWTVLATVSGTALTAARAHWRLAELLPAALEGQVVTLTGRIAGLPQRLSGIGGSEGWRMRFDVDGVAGSVEGAPPRLMLSCYGMPSIPRVGERWQLDVKLKRPYGLMNPKSGDAALWMLEQDLPAAGSCRSRSQQRLSDGSWLGVDQARQALRDAIDARVSDGRGGGVLAALSLGDQGAVRPTDWSLYRDTGVSHLLSVSGLHVTMFSWLAGLLGGRLWRRSSWLCLHCPAPRAAMWIGTVAAGLYAVFSGWGVPAQRTFGLVLTLSVLRQVGVRWPWGLSLAVSALAVGLMDPWALTQPGFWLSFCAVALLMASGVPAEPGLSGALASTVRAQWTITLGLAPLTLLLFQQLSIIGLLANAVAIPWVSYVITPLAMLGAVWAPLWTAGAWMVAGLHAFLEALRGLPLAVWHLPWAPVWAQALGLVGGVIAALPWAWTWRLCGVALALPLLWPQTPRPPPGVLELWVPDVGQGGAAVLRTHRHTLLFDAGPRWGPGADAGDRVLLPLLRGLGDRRVDLLMVSHADQDHAGGAASVLDGLPVARRRGAVRGAQPCVRGEAWTWDGVRFEVLSPEAGEADEATDRRRNGSSCVLMVEAGGRRVLLTGDIDIARERRLLRLYGDGQGAGELSERRGDADGRAIDGPVGGEGGEGDEGDEGDEAVPSGLRAEVMVVPHHGSKTSSSLAFVRAVAPRVAVAQSGYLNRFGHPREEVVARYRALGTTWINTVDCGAWQWRSDGPLATQAPELGCERSRRRRYWLRPPMALVDAEDGDEVTEDLNLESNDSHDVSTCDRCLLFAGAGRPSDGRSRPGGSP</sequence>
<evidence type="ECO:0000259" key="8">
    <source>
        <dbReference type="SMART" id="SM00849"/>
    </source>
</evidence>
<proteinExistence type="predicted"/>
<dbReference type="SMART" id="SM00849">
    <property type="entry name" value="Lactamase_B"/>
    <property type="match status" value="1"/>
</dbReference>
<dbReference type="PANTHER" id="PTHR30619:SF1">
    <property type="entry name" value="RECOMBINATION PROTEIN 2"/>
    <property type="match status" value="1"/>
</dbReference>
<organism evidence="9 10">
    <name type="scientific">Roseateles amylovorans</name>
    <dbReference type="NCBI Taxonomy" id="2978473"/>
    <lineage>
        <taxon>Bacteria</taxon>
        <taxon>Pseudomonadati</taxon>
        <taxon>Pseudomonadota</taxon>
        <taxon>Betaproteobacteria</taxon>
        <taxon>Burkholderiales</taxon>
        <taxon>Sphaerotilaceae</taxon>
        <taxon>Roseateles</taxon>
    </lineage>
</organism>
<dbReference type="PANTHER" id="PTHR30619">
    <property type="entry name" value="DNA INTERNALIZATION/COMPETENCE PROTEIN COMEC/REC2"/>
    <property type="match status" value="1"/>
</dbReference>
<feature type="transmembrane region" description="Helical" evidence="7">
    <location>
        <begin position="447"/>
        <end position="465"/>
    </location>
</feature>
<dbReference type="SUPFAM" id="SSF56281">
    <property type="entry name" value="Metallo-hydrolase/oxidoreductase"/>
    <property type="match status" value="1"/>
</dbReference>
<dbReference type="InterPro" id="IPR025405">
    <property type="entry name" value="DUF4131"/>
</dbReference>
<keyword evidence="5 7" id="KW-0472">Membrane</keyword>
<feature type="compositionally biased region" description="Basic and acidic residues" evidence="6">
    <location>
        <begin position="687"/>
        <end position="698"/>
    </location>
</feature>
<dbReference type="InterPro" id="IPR035681">
    <property type="entry name" value="ComA-like_MBL"/>
</dbReference>
<dbReference type="CDD" id="cd07731">
    <property type="entry name" value="ComA-like_MBL-fold"/>
    <property type="match status" value="1"/>
</dbReference>
<dbReference type="NCBIfam" id="TIGR00361">
    <property type="entry name" value="ComEC_Rec2"/>
    <property type="match status" value="1"/>
</dbReference>
<evidence type="ECO:0000256" key="2">
    <source>
        <dbReference type="ARBA" id="ARBA00022475"/>
    </source>
</evidence>
<evidence type="ECO:0000256" key="3">
    <source>
        <dbReference type="ARBA" id="ARBA00022692"/>
    </source>
</evidence>
<feature type="transmembrane region" description="Helical" evidence="7">
    <location>
        <begin position="477"/>
        <end position="496"/>
    </location>
</feature>
<dbReference type="InterPro" id="IPR036866">
    <property type="entry name" value="RibonucZ/Hydroxyglut_hydro"/>
</dbReference>
<accession>A0ABY6B4H1</accession>
<feature type="compositionally biased region" description="Acidic residues" evidence="6">
    <location>
        <begin position="708"/>
        <end position="718"/>
    </location>
</feature>
<dbReference type="RefSeq" id="WP_261759913.1">
    <property type="nucleotide sequence ID" value="NZ_CP104562.2"/>
</dbReference>
<dbReference type="EMBL" id="CP104562">
    <property type="protein sequence ID" value="UXH80095.1"/>
    <property type="molecule type" value="Genomic_DNA"/>
</dbReference>
<keyword evidence="3 7" id="KW-0812">Transmembrane</keyword>
<feature type="transmembrane region" description="Helical" evidence="7">
    <location>
        <begin position="294"/>
        <end position="314"/>
    </location>
</feature>
<feature type="transmembrane region" description="Helical" evidence="7">
    <location>
        <begin position="253"/>
        <end position="274"/>
    </location>
</feature>
<dbReference type="Pfam" id="PF00753">
    <property type="entry name" value="Lactamase_B"/>
    <property type="match status" value="1"/>
</dbReference>